<evidence type="ECO:0000313" key="2">
    <source>
        <dbReference type="Proteomes" id="UP001139199"/>
    </source>
</evidence>
<keyword evidence="2" id="KW-1185">Reference proteome</keyword>
<accession>A0A9X1I1U1</accession>
<reference evidence="1" key="1">
    <citation type="submission" date="2021-10" db="EMBL/GenBank/DDBJ databases">
        <title>Tamlana sargassums sp. nov., and Tamlana laminarinivorans sp. nov., two new bacteria isolated from the brown alga.</title>
        <authorList>
            <person name="Li J."/>
        </authorList>
    </citation>
    <scope>NUCLEOTIDE SEQUENCE</scope>
    <source>
        <strain evidence="1">PT2-4</strain>
    </source>
</reference>
<proteinExistence type="predicted"/>
<gene>
    <name evidence="1" type="ORF">LG649_15285</name>
</gene>
<organism evidence="1 2">
    <name type="scientific">Neotamlana laminarinivorans</name>
    <dbReference type="NCBI Taxonomy" id="2883124"/>
    <lineage>
        <taxon>Bacteria</taxon>
        <taxon>Pseudomonadati</taxon>
        <taxon>Bacteroidota</taxon>
        <taxon>Flavobacteriia</taxon>
        <taxon>Flavobacteriales</taxon>
        <taxon>Flavobacteriaceae</taxon>
        <taxon>Neotamlana</taxon>
    </lineage>
</organism>
<name>A0A9X1I1U1_9FLAO</name>
<dbReference type="AlphaFoldDB" id="A0A9X1I1U1"/>
<dbReference type="EMBL" id="JAJAPW010000010">
    <property type="protein sequence ID" value="MCB4800213.1"/>
    <property type="molecule type" value="Genomic_DNA"/>
</dbReference>
<dbReference type="Proteomes" id="UP001139199">
    <property type="component" value="Unassembled WGS sequence"/>
</dbReference>
<comment type="caution">
    <text evidence="1">The sequence shown here is derived from an EMBL/GenBank/DDBJ whole genome shotgun (WGS) entry which is preliminary data.</text>
</comment>
<sequence length="109" mass="12846">MTIEKLTELAEKENKLTKAELELKLTELKSLNCRILECIVYVRTNQRCSLFEAKEIVVNSSAWIKQKDEFIRHQQEQMAEFMEAAKDDIESIKQTYSTEKTETIIKMKK</sequence>
<evidence type="ECO:0000313" key="1">
    <source>
        <dbReference type="EMBL" id="MCB4800213.1"/>
    </source>
</evidence>
<protein>
    <submittedName>
        <fullName evidence="1">Uncharacterized protein</fullName>
    </submittedName>
</protein>
<dbReference type="RefSeq" id="WP_226544691.1">
    <property type="nucleotide sequence ID" value="NZ_JAJAPW010000010.1"/>
</dbReference>